<reference evidence="1" key="1">
    <citation type="journal article" date="2021" name="Proc. Natl. Acad. Sci. U.S.A.">
        <title>A Catalog of Tens of Thousands of Viruses from Human Metagenomes Reveals Hidden Associations with Chronic Diseases.</title>
        <authorList>
            <person name="Tisza M.J."/>
            <person name="Buck C.B."/>
        </authorList>
    </citation>
    <scope>NUCLEOTIDE SEQUENCE</scope>
    <source>
        <strain evidence="1">Ct3r22</strain>
    </source>
</reference>
<sequence>MLISNFKVKKNVNPKMDNKIGVLVQRKSYITRVSTFN</sequence>
<dbReference type="EMBL" id="BK016180">
    <property type="protein sequence ID" value="DAG00407.1"/>
    <property type="molecule type" value="Genomic_DNA"/>
</dbReference>
<accession>A0A8S5V1C4</accession>
<evidence type="ECO:0000313" key="1">
    <source>
        <dbReference type="EMBL" id="DAG00407.1"/>
    </source>
</evidence>
<proteinExistence type="predicted"/>
<organism evidence="1">
    <name type="scientific">Siphoviridae sp. ct3r22</name>
    <dbReference type="NCBI Taxonomy" id="2825325"/>
    <lineage>
        <taxon>Viruses</taxon>
        <taxon>Duplodnaviria</taxon>
        <taxon>Heunggongvirae</taxon>
        <taxon>Uroviricota</taxon>
        <taxon>Caudoviricetes</taxon>
    </lineage>
</organism>
<name>A0A8S5V1C4_9CAUD</name>
<protein>
    <submittedName>
        <fullName evidence="1">Uncharacterized protein</fullName>
    </submittedName>
</protein>